<evidence type="ECO:0000256" key="4">
    <source>
        <dbReference type="ARBA" id="ARBA00023125"/>
    </source>
</evidence>
<gene>
    <name evidence="8" type="ORF">Back11_29730</name>
</gene>
<dbReference type="InterPro" id="IPR007627">
    <property type="entry name" value="RNA_pol_sigma70_r2"/>
</dbReference>
<evidence type="ECO:0000313" key="9">
    <source>
        <dbReference type="Proteomes" id="UP000275368"/>
    </source>
</evidence>
<evidence type="ECO:0000256" key="7">
    <source>
        <dbReference type="SAM" id="MobiDB-lite"/>
    </source>
</evidence>
<dbReference type="Gene3D" id="1.10.10.10">
    <property type="entry name" value="Winged helix-like DNA-binding domain superfamily/Winged helix DNA-binding domain"/>
    <property type="match status" value="1"/>
</dbReference>
<dbReference type="InterPro" id="IPR036388">
    <property type="entry name" value="WH-like_DNA-bd_sf"/>
</dbReference>
<dbReference type="Gene3D" id="1.10.1740.10">
    <property type="match status" value="1"/>
</dbReference>
<name>A0A3G9JCH6_9BACL</name>
<protein>
    <recommendedName>
        <fullName evidence="6">RNA polymerase sigma factor</fullName>
    </recommendedName>
</protein>
<dbReference type="GO" id="GO:0006352">
    <property type="term" value="P:DNA-templated transcription initiation"/>
    <property type="evidence" value="ECO:0007669"/>
    <property type="project" value="InterPro"/>
</dbReference>
<dbReference type="Pfam" id="PF08281">
    <property type="entry name" value="Sigma70_r4_2"/>
    <property type="match status" value="1"/>
</dbReference>
<dbReference type="Proteomes" id="UP000275368">
    <property type="component" value="Chromosome"/>
</dbReference>
<dbReference type="InterPro" id="IPR013325">
    <property type="entry name" value="RNA_pol_sigma_r2"/>
</dbReference>
<dbReference type="InterPro" id="IPR013249">
    <property type="entry name" value="RNA_pol_sigma70_r4_t2"/>
</dbReference>
<dbReference type="InterPro" id="IPR014284">
    <property type="entry name" value="RNA_pol_sigma-70_dom"/>
</dbReference>
<keyword evidence="5 6" id="KW-0804">Transcription</keyword>
<dbReference type="EMBL" id="AP019308">
    <property type="protein sequence ID" value="BBH21628.1"/>
    <property type="molecule type" value="Genomic_DNA"/>
</dbReference>
<dbReference type="SUPFAM" id="SSF88946">
    <property type="entry name" value="Sigma2 domain of RNA polymerase sigma factors"/>
    <property type="match status" value="1"/>
</dbReference>
<dbReference type="GO" id="GO:0006950">
    <property type="term" value="P:response to stress"/>
    <property type="evidence" value="ECO:0007669"/>
    <property type="project" value="UniProtKB-ARBA"/>
</dbReference>
<dbReference type="OrthoDB" id="2960956at2"/>
<feature type="region of interest" description="Disordered" evidence="7">
    <location>
        <begin position="1"/>
        <end position="22"/>
    </location>
</feature>
<organism evidence="8 9">
    <name type="scientific">Paenibacillus baekrokdamisoli</name>
    <dbReference type="NCBI Taxonomy" id="1712516"/>
    <lineage>
        <taxon>Bacteria</taxon>
        <taxon>Bacillati</taxon>
        <taxon>Bacillota</taxon>
        <taxon>Bacilli</taxon>
        <taxon>Bacillales</taxon>
        <taxon>Paenibacillaceae</taxon>
        <taxon>Paenibacillus</taxon>
    </lineage>
</organism>
<accession>A0A3G9JCH6</accession>
<reference evidence="8 9" key="1">
    <citation type="submission" date="2018-11" db="EMBL/GenBank/DDBJ databases">
        <title>Complete genome sequence of Paenibacillus baekrokdamisoli strain KCTC 33723.</title>
        <authorList>
            <person name="Kang S.W."/>
            <person name="Lee K.C."/>
            <person name="Kim K.K."/>
            <person name="Kim J.S."/>
            <person name="Kim D.S."/>
            <person name="Ko S.H."/>
            <person name="Yang S.H."/>
            <person name="Lee J.S."/>
        </authorList>
    </citation>
    <scope>NUCLEOTIDE SEQUENCE [LARGE SCALE GENOMIC DNA]</scope>
    <source>
        <strain evidence="8 9">KCTC 33723</strain>
    </source>
</reference>
<feature type="compositionally biased region" description="Basic and acidic residues" evidence="7">
    <location>
        <begin position="1"/>
        <end position="19"/>
    </location>
</feature>
<comment type="similarity">
    <text evidence="1 6">Belongs to the sigma-70 factor family. ECF subfamily.</text>
</comment>
<dbReference type="Pfam" id="PF04542">
    <property type="entry name" value="Sigma70_r2"/>
    <property type="match status" value="1"/>
</dbReference>
<proteinExistence type="inferred from homology"/>
<keyword evidence="4 6" id="KW-0238">DNA-binding</keyword>
<dbReference type="KEGG" id="pbk:Back11_29730"/>
<evidence type="ECO:0000256" key="6">
    <source>
        <dbReference type="RuleBase" id="RU000716"/>
    </source>
</evidence>
<dbReference type="InterPro" id="IPR000838">
    <property type="entry name" value="RNA_pol_sigma70_ECF_CS"/>
</dbReference>
<dbReference type="PROSITE" id="PS01063">
    <property type="entry name" value="SIGMA70_ECF"/>
    <property type="match status" value="1"/>
</dbReference>
<sequence length="597" mass="68454">MSISEEGRQANHERRESNEYRQQMTDMTLLERAQQGDTEAFGELIHTHREKAKRWAQQVTGDPHMAEDIVQDALIRAFLHVGSLSDTSRFLPWLHRIVYNQARMRLRRGGPYKKEQLFTNLQGHGRDSRSVDWEDLSSILHYLTQANQAHTSNDPHEQIQRKELYEMINALLRCLNRKERGMFEAYFFQQLSPQEIAEIYQTTTGTVYTYLHRSKQKIRSLYDSRSYFDLPQEKGAGSMGKKVILPLSEWHSEKRVRTTLMDRIGHLLSTIGNPVEPSTLMGISGFAFRMKISNKTTFADGIFIFDWRQTLVQIMEQLGYEISLLCGQLAHAPTPLLGAAERFPVVLPIKEAVIPFIRKYVDAGQPVLYFDTLAESPYVHEWSLIYGYDDDNQLVYLTDAIRPEGKMLSYQDITENPLRFLAGIDKKITTAAFTPNEAMTLQALQFAVDYARKGCPYFPKTVYLSYTSGITAYDRWIDHLRNGITSPNRYGMGQLAAVYGDARRLAVQYLHNIPLEGEAMRLALLAAEAYEQAAESLNAISEAVPFERSGKRMEEDTVYWCAIQLETAKTFETAAIGYIEKLLLRANGGNEHEYNNY</sequence>
<evidence type="ECO:0000256" key="2">
    <source>
        <dbReference type="ARBA" id="ARBA00023015"/>
    </source>
</evidence>
<evidence type="ECO:0000256" key="3">
    <source>
        <dbReference type="ARBA" id="ARBA00023082"/>
    </source>
</evidence>
<keyword evidence="9" id="KW-1185">Reference proteome</keyword>
<dbReference type="InterPro" id="IPR013324">
    <property type="entry name" value="RNA_pol_sigma_r3/r4-like"/>
</dbReference>
<evidence type="ECO:0000256" key="1">
    <source>
        <dbReference type="ARBA" id="ARBA00010641"/>
    </source>
</evidence>
<dbReference type="GO" id="GO:0003677">
    <property type="term" value="F:DNA binding"/>
    <property type="evidence" value="ECO:0007669"/>
    <property type="project" value="UniProtKB-KW"/>
</dbReference>
<dbReference type="CDD" id="cd06171">
    <property type="entry name" value="Sigma70_r4"/>
    <property type="match status" value="1"/>
</dbReference>
<dbReference type="InterPro" id="IPR039425">
    <property type="entry name" value="RNA_pol_sigma-70-like"/>
</dbReference>
<dbReference type="AlphaFoldDB" id="A0A3G9JCH6"/>
<dbReference type="SUPFAM" id="SSF88659">
    <property type="entry name" value="Sigma3 and sigma4 domains of RNA polymerase sigma factors"/>
    <property type="match status" value="1"/>
</dbReference>
<keyword evidence="2 6" id="KW-0805">Transcription regulation</keyword>
<dbReference type="NCBIfam" id="TIGR02937">
    <property type="entry name" value="sigma70-ECF"/>
    <property type="match status" value="1"/>
</dbReference>
<dbReference type="PANTHER" id="PTHR43133:SF51">
    <property type="entry name" value="RNA POLYMERASE SIGMA FACTOR"/>
    <property type="match status" value="1"/>
</dbReference>
<keyword evidence="3 6" id="KW-0731">Sigma factor</keyword>
<evidence type="ECO:0000313" key="8">
    <source>
        <dbReference type="EMBL" id="BBH21628.1"/>
    </source>
</evidence>
<evidence type="ECO:0000256" key="5">
    <source>
        <dbReference type="ARBA" id="ARBA00023163"/>
    </source>
</evidence>
<dbReference type="RefSeq" id="WP_125658432.1">
    <property type="nucleotide sequence ID" value="NZ_AP019308.1"/>
</dbReference>
<dbReference type="PANTHER" id="PTHR43133">
    <property type="entry name" value="RNA POLYMERASE ECF-TYPE SIGMA FACTO"/>
    <property type="match status" value="1"/>
</dbReference>
<dbReference type="GO" id="GO:0016987">
    <property type="term" value="F:sigma factor activity"/>
    <property type="evidence" value="ECO:0007669"/>
    <property type="project" value="UniProtKB-KW"/>
</dbReference>